<gene>
    <name evidence="1" type="ORF">DF168_01118</name>
</gene>
<evidence type="ECO:0000313" key="2">
    <source>
        <dbReference type="Proteomes" id="UP000247465"/>
    </source>
</evidence>
<accession>A0A2Z4ALP3</accession>
<proteinExistence type="predicted"/>
<protein>
    <submittedName>
        <fullName evidence="1">Uncharacterized protein</fullName>
    </submittedName>
</protein>
<evidence type="ECO:0000313" key="1">
    <source>
        <dbReference type="EMBL" id="AWT59920.1"/>
    </source>
</evidence>
<sequence length="107" mass="12130">MGSSTDRWGDYSLSSFRGEGKQINALWQAEIMGVLVAFFPKTIPKQLHYQSHLSYLDNITLEYQNNFMILEEASFSSIKACTAPVIRLIIQPGFACSHKQPGINIRY</sequence>
<dbReference type="Proteomes" id="UP000247465">
    <property type="component" value="Chromosome"/>
</dbReference>
<dbReference type="AlphaFoldDB" id="A0A2Z4ALP3"/>
<dbReference type="EMBL" id="CP029803">
    <property type="protein sequence ID" value="AWT59920.1"/>
    <property type="molecule type" value="Genomic_DNA"/>
</dbReference>
<organism evidence="1 2">
    <name type="scientific">Candidatus Moanibacter tarae</name>
    <dbReference type="NCBI Taxonomy" id="2200854"/>
    <lineage>
        <taxon>Bacteria</taxon>
        <taxon>Pseudomonadati</taxon>
        <taxon>Verrucomicrobiota</taxon>
        <taxon>Opitutia</taxon>
        <taxon>Puniceicoccales</taxon>
        <taxon>Puniceicoccales incertae sedis</taxon>
        <taxon>Candidatus Moanibacter</taxon>
    </lineage>
</organism>
<name>A0A2Z4ALP3_9BACT</name>
<reference evidence="1 2" key="1">
    <citation type="submission" date="2018-06" db="EMBL/GenBank/DDBJ databases">
        <title>Draft Genome Sequence of a Novel Marine Bacterium Related to the Verrucomicrobia.</title>
        <authorList>
            <person name="Vosseberg J."/>
            <person name="Martijn J."/>
            <person name="Ettema T.J.G."/>
        </authorList>
    </citation>
    <scope>NUCLEOTIDE SEQUENCE [LARGE SCALE GENOMIC DNA]</scope>
    <source>
        <strain evidence="1">TARA_B100001123</strain>
    </source>
</reference>
<dbReference type="KEGG" id="mtar:DF168_01118"/>